<keyword evidence="4" id="KW-1185">Reference proteome</keyword>
<name>A0A507DA51_9FUNG</name>
<feature type="compositionally biased region" description="Basic and acidic residues" evidence="1">
    <location>
        <begin position="8"/>
        <end position="17"/>
    </location>
</feature>
<keyword evidence="2" id="KW-1133">Transmembrane helix</keyword>
<dbReference type="EMBL" id="QEAN01000101">
    <property type="protein sequence ID" value="TPX48356.1"/>
    <property type="molecule type" value="Genomic_DNA"/>
</dbReference>
<keyword evidence="2" id="KW-0472">Membrane</keyword>
<evidence type="ECO:0000256" key="2">
    <source>
        <dbReference type="SAM" id="Phobius"/>
    </source>
</evidence>
<dbReference type="AlphaFoldDB" id="A0A507DA51"/>
<feature type="region of interest" description="Disordered" evidence="1">
    <location>
        <begin position="772"/>
        <end position="803"/>
    </location>
</feature>
<evidence type="ECO:0000313" key="4">
    <source>
        <dbReference type="Proteomes" id="UP000317494"/>
    </source>
</evidence>
<feature type="compositionally biased region" description="Basic residues" evidence="1">
    <location>
        <begin position="791"/>
        <end position="803"/>
    </location>
</feature>
<dbReference type="VEuPathDB" id="FungiDB:SeMB42_g03036"/>
<dbReference type="Proteomes" id="UP000317494">
    <property type="component" value="Unassembled WGS sequence"/>
</dbReference>
<sequence length="803" mass="93268">MHGCAEYQEARTTDRPAHPARYRQHQQTGRAEGDLSILSRRRIKALSLVTSIRLPAKEKKTSIRKKNKKLGGKDCGAHPQSRYIVANMLTLYILLCILLLQSSHGADAEPTVYQLNAWRDEIRQFRYKMFYLGETKLYKDLENGLFELLESRKPTEESIYYPVEVSDRLEFEFLEHPFLTEAAARFMYNQLYTRDCHSRLSRDRFLTKVDEAKLACLLIEKIVPKDARLTLESLKELPEDLSQDFLELYWECYETFLRVVKHFEGALKSRMGLSLKFNWLYTARRKCQEQLRQKVFQAILGPTDKGCPEVSASCNMLMATERARIADRFKQLQDPDVSVLSSLTQAHMITLDASIWCARNFIMTSSALQAVPRTMEKLIYYVNFNALVVEKVDLITSVVSRFLDEKECNLPGRWEQYDIDTLRKAPDRERYGLAHVQRSQSHFLRRVVEYKEELGRMLDLDFEGYLEEDNFEREISSNEGVPGPLSKLGIFLRLHPSDVPRKYLKLAEKVHSLYFCHDDTVTDLEIRKSLYSAFHTAVLSYRKELTCMLETVLTRDNEYYLRKLQEYIDKRVPFDFASKFPELGIFLELRPFEVPPQYLELAEKVHLVHTEYLKPHDDGQLSALTMITQTEAIHHPMMLYSAFHLAAKEYGQTLELIQQSLETENIEYYLWKLKTYIARNVPFDFANEFPELGIFLQLHPSDVPPQYLELAELIHPFSFGFSIPDELVTNREYEITSQEALCSALSRVALPESSHASRNDVAYADLNRATIPSNRGSGRRADIADPSSSRSHGRVGFRRNHRS</sequence>
<organism evidence="3 4">
    <name type="scientific">Synchytrium endobioticum</name>
    <dbReference type="NCBI Taxonomy" id="286115"/>
    <lineage>
        <taxon>Eukaryota</taxon>
        <taxon>Fungi</taxon>
        <taxon>Fungi incertae sedis</taxon>
        <taxon>Chytridiomycota</taxon>
        <taxon>Chytridiomycota incertae sedis</taxon>
        <taxon>Chytridiomycetes</taxon>
        <taxon>Synchytriales</taxon>
        <taxon>Synchytriaceae</taxon>
        <taxon>Synchytrium</taxon>
    </lineage>
</organism>
<accession>A0A507DA51</accession>
<proteinExistence type="predicted"/>
<gene>
    <name evidence="3" type="ORF">SeMB42_g03036</name>
</gene>
<evidence type="ECO:0000256" key="1">
    <source>
        <dbReference type="SAM" id="MobiDB-lite"/>
    </source>
</evidence>
<comment type="caution">
    <text evidence="3">The sequence shown here is derived from an EMBL/GenBank/DDBJ whole genome shotgun (WGS) entry which is preliminary data.</text>
</comment>
<feature type="region of interest" description="Disordered" evidence="1">
    <location>
        <begin position="1"/>
        <end position="33"/>
    </location>
</feature>
<evidence type="ECO:0000313" key="3">
    <source>
        <dbReference type="EMBL" id="TPX48356.1"/>
    </source>
</evidence>
<reference evidence="3 4" key="1">
    <citation type="journal article" date="2019" name="Sci. Rep.">
        <title>Comparative genomics of chytrid fungi reveal insights into the obligate biotrophic and pathogenic lifestyle of Synchytrium endobioticum.</title>
        <authorList>
            <person name="van de Vossenberg B.T.L.H."/>
            <person name="Warris S."/>
            <person name="Nguyen H.D.T."/>
            <person name="van Gent-Pelzer M.P.E."/>
            <person name="Joly D.L."/>
            <person name="van de Geest H.C."/>
            <person name="Bonants P.J.M."/>
            <person name="Smith D.S."/>
            <person name="Levesque C.A."/>
            <person name="van der Lee T.A.J."/>
        </authorList>
    </citation>
    <scope>NUCLEOTIDE SEQUENCE [LARGE SCALE GENOMIC DNA]</scope>
    <source>
        <strain evidence="3 4">MB42</strain>
    </source>
</reference>
<keyword evidence="2" id="KW-0812">Transmembrane</keyword>
<protein>
    <submittedName>
        <fullName evidence="3">Uncharacterized protein</fullName>
    </submittedName>
</protein>
<feature type="transmembrane region" description="Helical" evidence="2">
    <location>
        <begin position="83"/>
        <end position="100"/>
    </location>
</feature>